<gene>
    <name evidence="1" type="ORF">ACFFX0_32260</name>
</gene>
<dbReference type="Proteomes" id="UP001589575">
    <property type="component" value="Unassembled WGS sequence"/>
</dbReference>
<protein>
    <submittedName>
        <fullName evidence="1">Uncharacterized protein</fullName>
    </submittedName>
</protein>
<evidence type="ECO:0000313" key="1">
    <source>
        <dbReference type="EMBL" id="MFB9075588.1"/>
    </source>
</evidence>
<accession>A0ABV5G9I2</accession>
<evidence type="ECO:0000313" key="2">
    <source>
        <dbReference type="Proteomes" id="UP001589575"/>
    </source>
</evidence>
<name>A0ABV5G9I2_9MICC</name>
<comment type="caution">
    <text evidence="1">The sequence shown here is derived from an EMBL/GenBank/DDBJ whole genome shotgun (WGS) entry which is preliminary data.</text>
</comment>
<reference evidence="1 2" key="1">
    <citation type="submission" date="2024-09" db="EMBL/GenBank/DDBJ databases">
        <authorList>
            <person name="Sun Q."/>
            <person name="Mori K."/>
        </authorList>
    </citation>
    <scope>NUCLEOTIDE SEQUENCE [LARGE SCALE GENOMIC DNA]</scope>
    <source>
        <strain evidence="1 2">CCM 7609</strain>
    </source>
</reference>
<dbReference type="EMBL" id="JBHMFI010000023">
    <property type="protein sequence ID" value="MFB9075588.1"/>
    <property type="molecule type" value="Genomic_DNA"/>
</dbReference>
<proteinExistence type="predicted"/>
<sequence length="68" mass="7407">MPTVTTDREEGLRTPAGRLDLGPFVLPCGNQGFGSALLEVDRLLQRLKILVLPYVGGVDRSEHYVGDP</sequence>
<keyword evidence="2" id="KW-1185">Reference proteome</keyword>
<organism evidence="1 2">
    <name type="scientific">Citricoccus parietis</name>
    <dbReference type="NCBI Taxonomy" id="592307"/>
    <lineage>
        <taxon>Bacteria</taxon>
        <taxon>Bacillati</taxon>
        <taxon>Actinomycetota</taxon>
        <taxon>Actinomycetes</taxon>
        <taxon>Micrococcales</taxon>
        <taxon>Micrococcaceae</taxon>
        <taxon>Citricoccus</taxon>
    </lineage>
</organism>